<keyword evidence="3" id="KW-0378">Hydrolase</keyword>
<proteinExistence type="predicted"/>
<dbReference type="InterPro" id="IPR001223">
    <property type="entry name" value="Glyco_hydro18_cat"/>
</dbReference>
<accession>A0ABV5ALE7</accession>
<evidence type="ECO:0000259" key="2">
    <source>
        <dbReference type="PROSITE" id="PS51910"/>
    </source>
</evidence>
<protein>
    <submittedName>
        <fullName evidence="3">Glycosyl hydrolase family 18 protein</fullName>
    </submittedName>
</protein>
<reference evidence="3 4" key="1">
    <citation type="journal article" date="2024" name="Int. J. Mol. Sci.">
        <title>Exploration of Alicyclobacillus spp. Genome in Search of Antibiotic Resistance.</title>
        <authorList>
            <person name="Bucka-Kolendo J."/>
            <person name="Kiousi D.E."/>
            <person name="Dekowska A."/>
            <person name="Mikolajczuk-Szczyrba A."/>
            <person name="Karadedos D.M."/>
            <person name="Michael P."/>
            <person name="Galanis A."/>
            <person name="Sokolowska B."/>
        </authorList>
    </citation>
    <scope>NUCLEOTIDE SEQUENCE [LARGE SCALE GENOMIC DNA]</scope>
    <source>
        <strain evidence="3 4">KKP 3000</strain>
    </source>
</reference>
<organism evidence="3 4">
    <name type="scientific">Alicyclobacillus fastidiosus</name>
    <dbReference type="NCBI Taxonomy" id="392011"/>
    <lineage>
        <taxon>Bacteria</taxon>
        <taxon>Bacillati</taxon>
        <taxon>Bacillota</taxon>
        <taxon>Bacilli</taxon>
        <taxon>Bacillales</taxon>
        <taxon>Alicyclobacillaceae</taxon>
        <taxon>Alicyclobacillus</taxon>
    </lineage>
</organism>
<dbReference type="Pfam" id="PF00704">
    <property type="entry name" value="Glyco_hydro_18"/>
    <property type="match status" value="1"/>
</dbReference>
<dbReference type="PANTHER" id="PTHR46066:SF2">
    <property type="entry name" value="CHITINASE DOMAIN-CONTAINING PROTEIN 1"/>
    <property type="match status" value="1"/>
</dbReference>
<dbReference type="Gene3D" id="3.20.20.80">
    <property type="entry name" value="Glycosidases"/>
    <property type="match status" value="1"/>
</dbReference>
<dbReference type="Proteomes" id="UP001579974">
    <property type="component" value="Unassembled WGS sequence"/>
</dbReference>
<evidence type="ECO:0000313" key="4">
    <source>
        <dbReference type="Proteomes" id="UP001579974"/>
    </source>
</evidence>
<dbReference type="InterPro" id="IPR017853">
    <property type="entry name" value="GH"/>
</dbReference>
<feature type="transmembrane region" description="Helical" evidence="1">
    <location>
        <begin position="12"/>
        <end position="38"/>
    </location>
</feature>
<dbReference type="PANTHER" id="PTHR46066">
    <property type="entry name" value="CHITINASE DOMAIN-CONTAINING PROTEIN 1 FAMILY MEMBER"/>
    <property type="match status" value="1"/>
</dbReference>
<dbReference type="InterPro" id="IPR029070">
    <property type="entry name" value="Chitinase_insertion_sf"/>
</dbReference>
<comment type="caution">
    <text evidence="3">The sequence shown here is derived from an EMBL/GenBank/DDBJ whole genome shotgun (WGS) entry which is preliminary data.</text>
</comment>
<feature type="domain" description="GH18" evidence="2">
    <location>
        <begin position="112"/>
        <end position="444"/>
    </location>
</feature>
<keyword evidence="1" id="KW-1133">Transmembrane helix</keyword>
<dbReference type="PROSITE" id="PS51910">
    <property type="entry name" value="GH18_2"/>
    <property type="match status" value="1"/>
</dbReference>
<dbReference type="SUPFAM" id="SSF51445">
    <property type="entry name" value="(Trans)glycosidases"/>
    <property type="match status" value="1"/>
</dbReference>
<sequence>MNSKKLHHAINQSIATSLTFTVCLLAVFGGGLLVFGHFPRMANLEVSELANMEVSQLVGTTTYSDKQASNNNSISEAISSILHLPFSNPLTMLTDQLPETNIQIEQQTSNQSSIVSPITSWAEQSKKIALGWLPSTSTAACITMLQQNQGINVAAPTWIHLSDASGNISEDILPDVVNYAHKHNIKVWAVMDNQVDGNFSPQVAHEVLQNPKARMNMVDELAYQSKVYHLNGINIDFEDIDYSDRNAFTAFIQELHSKLSAENVNLSVDISPDITPLDDDAAFFHAGLADYADEVVLMAYDEHWGSDADPGPVADIPWVEQSVNDLLDTGVPTDKLVLAMPLYTRFWYVHNNGIVTNAAYSVGSVEGILAAHNATGTWNAQLDLMYARYPKPGGYMEVWYPNERSYSDELAIVNDDGLDGIGVWSLDWFDNKTWWSSMINLLTQ</sequence>
<dbReference type="Gene3D" id="3.10.50.10">
    <property type="match status" value="1"/>
</dbReference>
<keyword evidence="4" id="KW-1185">Reference proteome</keyword>
<name>A0ABV5ALE7_9BACL</name>
<evidence type="ECO:0000313" key="3">
    <source>
        <dbReference type="EMBL" id="MFB5193063.1"/>
    </source>
</evidence>
<dbReference type="EMBL" id="JBDXSU010000037">
    <property type="protein sequence ID" value="MFB5193063.1"/>
    <property type="molecule type" value="Genomic_DNA"/>
</dbReference>
<evidence type="ECO:0000256" key="1">
    <source>
        <dbReference type="SAM" id="Phobius"/>
    </source>
</evidence>
<dbReference type="SMART" id="SM00636">
    <property type="entry name" value="Glyco_18"/>
    <property type="match status" value="1"/>
</dbReference>
<keyword evidence="1" id="KW-0812">Transmembrane</keyword>
<dbReference type="InterPro" id="IPR011583">
    <property type="entry name" value="Chitinase_II/V-like_cat"/>
</dbReference>
<dbReference type="RefSeq" id="WP_275473468.1">
    <property type="nucleotide sequence ID" value="NZ_CP162940.1"/>
</dbReference>
<dbReference type="GO" id="GO:0016787">
    <property type="term" value="F:hydrolase activity"/>
    <property type="evidence" value="ECO:0007669"/>
    <property type="project" value="UniProtKB-KW"/>
</dbReference>
<gene>
    <name evidence="3" type="ORF">KKP3000_002662</name>
</gene>
<keyword evidence="1" id="KW-0472">Membrane</keyword>